<dbReference type="GeneID" id="27324417"/>
<feature type="transmembrane region" description="Helical" evidence="5">
    <location>
        <begin position="141"/>
        <end position="159"/>
    </location>
</feature>
<feature type="transmembrane region" description="Helical" evidence="5">
    <location>
        <begin position="117"/>
        <end position="134"/>
    </location>
</feature>
<dbReference type="PANTHER" id="PTHR23502:SF20">
    <property type="entry name" value="TRANSPORTER, PUTATIVE (AFU_ORTHOLOGUE AFUA_6G13880)-RELATED"/>
    <property type="match status" value="1"/>
</dbReference>
<dbReference type="Gene3D" id="1.20.1250.20">
    <property type="entry name" value="MFS general substrate transporter like domains"/>
    <property type="match status" value="1"/>
</dbReference>
<protein>
    <recommendedName>
        <fullName evidence="6">Major facilitator superfamily (MFS) profile domain-containing protein</fullName>
    </recommendedName>
</protein>
<dbReference type="AlphaFoldDB" id="A0A0D1XV33"/>
<evidence type="ECO:0000256" key="1">
    <source>
        <dbReference type="ARBA" id="ARBA00004141"/>
    </source>
</evidence>
<dbReference type="OMA" id="NIAEIWF"/>
<evidence type="ECO:0000259" key="6">
    <source>
        <dbReference type="PROSITE" id="PS50850"/>
    </source>
</evidence>
<evidence type="ECO:0000256" key="2">
    <source>
        <dbReference type="ARBA" id="ARBA00022692"/>
    </source>
</evidence>
<keyword evidence="2 5" id="KW-0812">Transmembrane</keyword>
<dbReference type="SUPFAM" id="SSF103473">
    <property type="entry name" value="MFS general substrate transporter"/>
    <property type="match status" value="1"/>
</dbReference>
<keyword evidence="4 5" id="KW-0472">Membrane</keyword>
<dbReference type="STRING" id="212818.A0A0D1XV33"/>
<dbReference type="InterPro" id="IPR036259">
    <property type="entry name" value="MFS_trans_sf"/>
</dbReference>
<dbReference type="GO" id="GO:0005886">
    <property type="term" value="C:plasma membrane"/>
    <property type="evidence" value="ECO:0007669"/>
    <property type="project" value="TreeGrafter"/>
</dbReference>
<dbReference type="Pfam" id="PF00083">
    <property type="entry name" value="Sugar_tr"/>
    <property type="match status" value="1"/>
</dbReference>
<dbReference type="InterPro" id="IPR020846">
    <property type="entry name" value="MFS_dom"/>
</dbReference>
<gene>
    <name evidence="7" type="ORF">PV10_06572</name>
</gene>
<dbReference type="HOGENOM" id="CLU_104734_0_0_1"/>
<feature type="transmembrane region" description="Helical" evidence="5">
    <location>
        <begin position="171"/>
        <end position="193"/>
    </location>
</feature>
<evidence type="ECO:0000256" key="5">
    <source>
        <dbReference type="SAM" id="Phobius"/>
    </source>
</evidence>
<evidence type="ECO:0000313" key="7">
    <source>
        <dbReference type="EMBL" id="KIV92106.1"/>
    </source>
</evidence>
<proteinExistence type="predicted"/>
<evidence type="ECO:0000313" key="8">
    <source>
        <dbReference type="Proteomes" id="UP000054302"/>
    </source>
</evidence>
<dbReference type="RefSeq" id="XP_016223680.1">
    <property type="nucleotide sequence ID" value="XM_016371387.1"/>
</dbReference>
<dbReference type="Proteomes" id="UP000054302">
    <property type="component" value="Unassembled WGS sequence"/>
</dbReference>
<dbReference type="InterPro" id="IPR005828">
    <property type="entry name" value="MFS_sugar_transport-like"/>
</dbReference>
<organism evidence="7 8">
    <name type="scientific">Exophiala mesophila</name>
    <name type="common">Black yeast-like fungus</name>
    <dbReference type="NCBI Taxonomy" id="212818"/>
    <lineage>
        <taxon>Eukaryota</taxon>
        <taxon>Fungi</taxon>
        <taxon>Dikarya</taxon>
        <taxon>Ascomycota</taxon>
        <taxon>Pezizomycotina</taxon>
        <taxon>Eurotiomycetes</taxon>
        <taxon>Chaetothyriomycetidae</taxon>
        <taxon>Chaetothyriales</taxon>
        <taxon>Herpotrichiellaceae</taxon>
        <taxon>Exophiala</taxon>
    </lineage>
</organism>
<sequence>MGLGILEQSQLEHVPGTAFLTTKGSKGRETTSQSLQSTTSLDDLKQRNGVVLVPQPSDSPNDPLNWATWKKEAFMVTFAFAMGCVGCVGPLLSAAAVQMAVGWDTTIAEFVRNYNSVYLAGVAISSIVNIAFAVKYGKRPVFIVNSLLLAVGNFGGAGATSLPSMAGSRFIAGWGVGCWQSLIPANIAEIWFVHQRGFRLAVFNLGLIGGLNSCYPSAPLF</sequence>
<reference evidence="7 8" key="1">
    <citation type="submission" date="2015-01" db="EMBL/GenBank/DDBJ databases">
        <title>The Genome Sequence of Exophiala mesophila CBS40295.</title>
        <authorList>
            <consortium name="The Broad Institute Genomics Platform"/>
            <person name="Cuomo C."/>
            <person name="de Hoog S."/>
            <person name="Gorbushina A."/>
            <person name="Stielow B."/>
            <person name="Teixiera M."/>
            <person name="Abouelleil A."/>
            <person name="Chapman S.B."/>
            <person name="Priest M."/>
            <person name="Young S.K."/>
            <person name="Wortman J."/>
            <person name="Nusbaum C."/>
            <person name="Birren B."/>
        </authorList>
    </citation>
    <scope>NUCLEOTIDE SEQUENCE [LARGE SCALE GENOMIC DNA]</scope>
    <source>
        <strain evidence="7 8">CBS 40295</strain>
    </source>
</reference>
<dbReference type="PROSITE" id="PS50850">
    <property type="entry name" value="MFS"/>
    <property type="match status" value="1"/>
</dbReference>
<dbReference type="GO" id="GO:0022857">
    <property type="term" value="F:transmembrane transporter activity"/>
    <property type="evidence" value="ECO:0007669"/>
    <property type="project" value="InterPro"/>
</dbReference>
<keyword evidence="8" id="KW-1185">Reference proteome</keyword>
<dbReference type="VEuPathDB" id="FungiDB:PV10_06572"/>
<feature type="transmembrane region" description="Helical" evidence="5">
    <location>
        <begin position="73"/>
        <end position="97"/>
    </location>
</feature>
<name>A0A0D1XV33_EXOME</name>
<evidence type="ECO:0000256" key="3">
    <source>
        <dbReference type="ARBA" id="ARBA00022989"/>
    </source>
</evidence>
<dbReference type="EMBL" id="KN847523">
    <property type="protein sequence ID" value="KIV92106.1"/>
    <property type="molecule type" value="Genomic_DNA"/>
</dbReference>
<dbReference type="OrthoDB" id="2585655at2759"/>
<evidence type="ECO:0000256" key="4">
    <source>
        <dbReference type="ARBA" id="ARBA00023136"/>
    </source>
</evidence>
<feature type="domain" description="Major facilitator superfamily (MFS) profile" evidence="6">
    <location>
        <begin position="74"/>
        <end position="221"/>
    </location>
</feature>
<keyword evidence="3 5" id="KW-1133">Transmembrane helix</keyword>
<dbReference type="PANTHER" id="PTHR23502">
    <property type="entry name" value="MAJOR FACILITATOR SUPERFAMILY"/>
    <property type="match status" value="1"/>
</dbReference>
<accession>A0A0D1XV33</accession>
<comment type="subcellular location">
    <subcellularLocation>
        <location evidence="1">Membrane</location>
        <topology evidence="1">Multi-pass membrane protein</topology>
    </subcellularLocation>
</comment>